<accession>A0ABT9DYH4</accession>
<sequence>MADLLAEGDLINFGPLPEAVNGLLQRGVAAYYDDRPAADALFREALRLAPGALPTYLCLYKIHTYQRNLDAALAAAHAGLAEAARQSGLPPDWRDWTPAQVTVPAEGALRFALYTLKATAFIHLRREEPAEARALLDRLALLDPTDQVGGSVIEALARGLGR</sequence>
<gene>
    <name evidence="1" type="ORF">Q7A36_11325</name>
</gene>
<dbReference type="Proteomes" id="UP001243009">
    <property type="component" value="Unassembled WGS sequence"/>
</dbReference>
<dbReference type="Gene3D" id="1.25.40.10">
    <property type="entry name" value="Tetratricopeptide repeat domain"/>
    <property type="match status" value="1"/>
</dbReference>
<organism evidence="1 2">
    <name type="scientific">Paracraurococcus lichenis</name>
    <dbReference type="NCBI Taxonomy" id="3064888"/>
    <lineage>
        <taxon>Bacteria</taxon>
        <taxon>Pseudomonadati</taxon>
        <taxon>Pseudomonadota</taxon>
        <taxon>Alphaproteobacteria</taxon>
        <taxon>Acetobacterales</taxon>
        <taxon>Roseomonadaceae</taxon>
        <taxon>Paracraurococcus</taxon>
    </lineage>
</organism>
<proteinExistence type="predicted"/>
<evidence type="ECO:0000313" key="1">
    <source>
        <dbReference type="EMBL" id="MDO9708933.1"/>
    </source>
</evidence>
<protein>
    <recommendedName>
        <fullName evidence="3">Tetratricopeptide repeat protein</fullName>
    </recommendedName>
</protein>
<reference evidence="1 2" key="1">
    <citation type="submission" date="2023-08" db="EMBL/GenBank/DDBJ databases">
        <title>The draft genome sequence of Paracraurococcus sp. LOR1-02.</title>
        <authorList>
            <person name="Kingkaew E."/>
            <person name="Tanasupawat S."/>
        </authorList>
    </citation>
    <scope>NUCLEOTIDE SEQUENCE [LARGE SCALE GENOMIC DNA]</scope>
    <source>
        <strain evidence="1 2">LOR1-02</strain>
    </source>
</reference>
<name>A0ABT9DYH4_9PROT</name>
<comment type="caution">
    <text evidence="1">The sequence shown here is derived from an EMBL/GenBank/DDBJ whole genome shotgun (WGS) entry which is preliminary data.</text>
</comment>
<evidence type="ECO:0008006" key="3">
    <source>
        <dbReference type="Google" id="ProtNLM"/>
    </source>
</evidence>
<dbReference type="RefSeq" id="WP_305103799.1">
    <property type="nucleotide sequence ID" value="NZ_JAUTWS010000009.1"/>
</dbReference>
<dbReference type="InterPro" id="IPR011990">
    <property type="entry name" value="TPR-like_helical_dom_sf"/>
</dbReference>
<evidence type="ECO:0000313" key="2">
    <source>
        <dbReference type="Proteomes" id="UP001243009"/>
    </source>
</evidence>
<dbReference type="EMBL" id="JAUTWS010000009">
    <property type="protein sequence ID" value="MDO9708933.1"/>
    <property type="molecule type" value="Genomic_DNA"/>
</dbReference>
<keyword evidence="2" id="KW-1185">Reference proteome</keyword>